<organism evidence="2 3">
    <name type="scientific">Lutimaribacter saemankumensis</name>
    <dbReference type="NCBI Taxonomy" id="490829"/>
    <lineage>
        <taxon>Bacteria</taxon>
        <taxon>Pseudomonadati</taxon>
        <taxon>Pseudomonadota</taxon>
        <taxon>Alphaproteobacteria</taxon>
        <taxon>Rhodobacterales</taxon>
        <taxon>Roseobacteraceae</taxon>
        <taxon>Lutimaribacter</taxon>
    </lineage>
</organism>
<evidence type="ECO:0000313" key="3">
    <source>
        <dbReference type="Proteomes" id="UP000199340"/>
    </source>
</evidence>
<keyword evidence="1" id="KW-1133">Transmembrane helix</keyword>
<keyword evidence="1" id="KW-0812">Transmembrane</keyword>
<accession>A0A1G8GNZ4</accession>
<dbReference type="RefSeq" id="WP_090025531.1">
    <property type="nucleotide sequence ID" value="NZ_FNEB01000001.1"/>
</dbReference>
<keyword evidence="1" id="KW-0472">Membrane</keyword>
<dbReference type="OrthoDB" id="7875801at2"/>
<evidence type="ECO:0000256" key="1">
    <source>
        <dbReference type="SAM" id="Phobius"/>
    </source>
</evidence>
<gene>
    <name evidence="2" type="ORF">SAMN05421850_101166</name>
</gene>
<proteinExistence type="predicted"/>
<dbReference type="EMBL" id="FNEB01000001">
    <property type="protein sequence ID" value="SDH96089.1"/>
    <property type="molecule type" value="Genomic_DNA"/>
</dbReference>
<dbReference type="STRING" id="490829.SAMN05421850_101166"/>
<name>A0A1G8GNZ4_9RHOB</name>
<reference evidence="2 3" key="1">
    <citation type="submission" date="2016-10" db="EMBL/GenBank/DDBJ databases">
        <authorList>
            <person name="de Groot N.N."/>
        </authorList>
    </citation>
    <scope>NUCLEOTIDE SEQUENCE [LARGE SCALE GENOMIC DNA]</scope>
    <source>
        <strain evidence="2 3">DSM 28010</strain>
    </source>
</reference>
<sequence>MVFDSDLAFIFGLVLCVFSIPSIVSAFSDRRAPRVATLVLMVGGAFLVWGIVNEPGGYRLEEIPEVFVRVLARFI</sequence>
<dbReference type="AlphaFoldDB" id="A0A1G8GNZ4"/>
<keyword evidence="3" id="KW-1185">Reference proteome</keyword>
<dbReference type="Proteomes" id="UP000199340">
    <property type="component" value="Unassembled WGS sequence"/>
</dbReference>
<feature type="transmembrane region" description="Helical" evidence="1">
    <location>
        <begin position="36"/>
        <end position="52"/>
    </location>
</feature>
<evidence type="ECO:0008006" key="4">
    <source>
        <dbReference type="Google" id="ProtNLM"/>
    </source>
</evidence>
<evidence type="ECO:0000313" key="2">
    <source>
        <dbReference type="EMBL" id="SDH96089.1"/>
    </source>
</evidence>
<protein>
    <recommendedName>
        <fullName evidence="4">50S ribosomal protein L35</fullName>
    </recommendedName>
</protein>